<evidence type="ECO:0000259" key="1">
    <source>
        <dbReference type="Pfam" id="PF00288"/>
    </source>
</evidence>
<dbReference type="SUPFAM" id="SSF54211">
    <property type="entry name" value="Ribosomal protein S5 domain 2-like"/>
    <property type="match status" value="1"/>
</dbReference>
<dbReference type="Gene3D" id="3.30.230.10">
    <property type="match status" value="1"/>
</dbReference>
<comment type="caution">
    <text evidence="2">The sequence shown here is derived from an EMBL/GenBank/DDBJ whole genome shotgun (WGS) entry which is preliminary data.</text>
</comment>
<accession>A0A6A9QNC3</accession>
<keyword evidence="3" id="KW-1185">Reference proteome</keyword>
<dbReference type="Proteomes" id="UP000470772">
    <property type="component" value="Unassembled WGS sequence"/>
</dbReference>
<organism evidence="2 3">
    <name type="scientific">Sulfuracidifex metallicus DSM 6482 = JCM 9184</name>
    <dbReference type="NCBI Taxonomy" id="523847"/>
    <lineage>
        <taxon>Archaea</taxon>
        <taxon>Thermoproteota</taxon>
        <taxon>Thermoprotei</taxon>
        <taxon>Sulfolobales</taxon>
        <taxon>Sulfolobaceae</taxon>
        <taxon>Sulfuracidifex</taxon>
    </lineage>
</organism>
<dbReference type="InterPro" id="IPR020568">
    <property type="entry name" value="Ribosomal_Su5_D2-typ_SF"/>
</dbReference>
<keyword evidence="2" id="KW-0808">Transferase</keyword>
<feature type="domain" description="GHMP kinase N-terminal" evidence="1">
    <location>
        <begin position="61"/>
        <end position="135"/>
    </location>
</feature>
<gene>
    <name evidence="2" type="ORF">GC250_07280</name>
</gene>
<dbReference type="InterPro" id="IPR006204">
    <property type="entry name" value="GHMP_kinase_N_dom"/>
</dbReference>
<dbReference type="EMBL" id="WGGD01000005">
    <property type="protein sequence ID" value="MUN29238.1"/>
    <property type="molecule type" value="Genomic_DNA"/>
</dbReference>
<name>A0A6A9QNC3_SULME</name>
<evidence type="ECO:0000313" key="3">
    <source>
        <dbReference type="Proteomes" id="UP000470772"/>
    </source>
</evidence>
<dbReference type="PANTHER" id="PTHR42282">
    <property type="entry name" value="PANTOATE KINASE-RELATED"/>
    <property type="match status" value="1"/>
</dbReference>
<dbReference type="InterPro" id="IPR012043">
    <property type="entry name" value="PoK"/>
</dbReference>
<dbReference type="InterPro" id="IPR014721">
    <property type="entry name" value="Ribsml_uS5_D2-typ_fold_subgr"/>
</dbReference>
<proteinExistence type="predicted"/>
<dbReference type="AlphaFoldDB" id="A0A6A9QNC3"/>
<dbReference type="PIRSF" id="PIRSF016896">
    <property type="entry name" value="GHMP_arc_MJ0969"/>
    <property type="match status" value="1"/>
</dbReference>
<evidence type="ECO:0000313" key="2">
    <source>
        <dbReference type="EMBL" id="MUN29238.1"/>
    </source>
</evidence>
<dbReference type="RefSeq" id="WP_054837912.1">
    <property type="nucleotide sequence ID" value="NZ_BBBY01000003.1"/>
</dbReference>
<protein>
    <submittedName>
        <fullName evidence="2">GHMP kinase</fullName>
    </submittedName>
</protein>
<dbReference type="Pfam" id="PF00288">
    <property type="entry name" value="GHMP_kinases_N"/>
    <property type="match status" value="1"/>
</dbReference>
<dbReference type="PANTHER" id="PTHR42282:SF1">
    <property type="entry name" value="PANTOATE KINASE"/>
    <property type="match status" value="1"/>
</dbReference>
<dbReference type="OrthoDB" id="85822at2157"/>
<reference evidence="2 3" key="1">
    <citation type="submission" date="2019-10" db="EMBL/GenBank/DDBJ databases">
        <title>Sequencing and Assembly of Multiple Reported Metal-Biooxidizing Members of the Extremely Thermoacidophilic Archaeal Family Sulfolobaceae.</title>
        <authorList>
            <person name="Counts J.A."/>
            <person name="Kelly R.M."/>
        </authorList>
    </citation>
    <scope>NUCLEOTIDE SEQUENCE [LARGE SCALE GENOMIC DNA]</scope>
    <source>
        <strain evidence="2 3">DSM 6482</strain>
    </source>
</reference>
<keyword evidence="2" id="KW-0418">Kinase</keyword>
<sequence>MVLIRVPLSVSLLWYPVKSSTVEQSGSIGISMTLEPSLIAEAKRGEGTLLNGIPLMEMPNIKFLQEKLGKVKIEAYSRVPLGYGYGLSGALSVAYAIAASELLGIDEERALVAAHESEIISGNGFGDVISQISGGIVCRKKPGAPGYGEVVRLHDYSSVIYSKILEKLPTSTIISGLDWVKDVVVNSCNLPLQDLFSIARKFTEDLGFISPYPLSYRKKGIIVKIGDPKEGVWTLHTISKFGASVI</sequence>
<dbReference type="GO" id="GO:0005524">
    <property type="term" value="F:ATP binding"/>
    <property type="evidence" value="ECO:0007669"/>
    <property type="project" value="InterPro"/>
</dbReference>
<dbReference type="GO" id="GO:0016301">
    <property type="term" value="F:kinase activity"/>
    <property type="evidence" value="ECO:0007669"/>
    <property type="project" value="UniProtKB-KW"/>
</dbReference>